<name>A0ABD6BVS9_9EURY</name>
<proteinExistence type="predicted"/>
<evidence type="ECO:0000256" key="1">
    <source>
        <dbReference type="SAM" id="MobiDB-lite"/>
    </source>
</evidence>
<dbReference type="PANTHER" id="PTHR43384">
    <property type="entry name" value="SEPTUM SITE-DETERMINING PROTEIN MIND HOMOLOG, CHLOROPLASTIC-RELATED"/>
    <property type="match status" value="1"/>
</dbReference>
<evidence type="ECO:0000313" key="4">
    <source>
        <dbReference type="Proteomes" id="UP001597139"/>
    </source>
</evidence>
<feature type="compositionally biased region" description="Low complexity" evidence="1">
    <location>
        <begin position="289"/>
        <end position="308"/>
    </location>
</feature>
<dbReference type="Gene3D" id="3.40.50.300">
    <property type="entry name" value="P-loop containing nucleotide triphosphate hydrolases"/>
    <property type="match status" value="1"/>
</dbReference>
<dbReference type="EMBL" id="JBHUCZ010000022">
    <property type="protein sequence ID" value="MFD1568871.1"/>
    <property type="molecule type" value="Genomic_DNA"/>
</dbReference>
<evidence type="ECO:0000259" key="2">
    <source>
        <dbReference type="Pfam" id="PF01656"/>
    </source>
</evidence>
<dbReference type="PANTHER" id="PTHR43384:SF10">
    <property type="entry name" value="ATPASE INVOLVED IN CHROMOSOME PARTITIONING, PARA_MIND FAMILY"/>
    <property type="match status" value="1"/>
</dbReference>
<dbReference type="InterPro" id="IPR050625">
    <property type="entry name" value="ParA/MinD_ATPase"/>
</dbReference>
<organism evidence="3 4">
    <name type="scientific">Halolamina litorea</name>
    <dbReference type="NCBI Taxonomy" id="1515593"/>
    <lineage>
        <taxon>Archaea</taxon>
        <taxon>Methanobacteriati</taxon>
        <taxon>Methanobacteriota</taxon>
        <taxon>Stenosarchaea group</taxon>
        <taxon>Halobacteria</taxon>
        <taxon>Halobacteriales</taxon>
        <taxon>Haloferacaceae</taxon>
    </lineage>
</organism>
<gene>
    <name evidence="3" type="ORF">ACFSAU_15355</name>
</gene>
<comment type="caution">
    <text evidence="3">The sequence shown here is derived from an EMBL/GenBank/DDBJ whole genome shotgun (WGS) entry which is preliminary data.</text>
</comment>
<reference evidence="3 4" key="1">
    <citation type="journal article" date="2019" name="Int. J. Syst. Evol. Microbiol.">
        <title>The Global Catalogue of Microorganisms (GCM) 10K type strain sequencing project: providing services to taxonomists for standard genome sequencing and annotation.</title>
        <authorList>
            <consortium name="The Broad Institute Genomics Platform"/>
            <consortium name="The Broad Institute Genome Sequencing Center for Infectious Disease"/>
            <person name="Wu L."/>
            <person name="Ma J."/>
        </authorList>
    </citation>
    <scope>NUCLEOTIDE SEQUENCE [LARGE SCALE GENOMIC DNA]</scope>
    <source>
        <strain evidence="3 4">CGMCC 1.12859</strain>
    </source>
</reference>
<keyword evidence="4" id="KW-1185">Reference proteome</keyword>
<dbReference type="AlphaFoldDB" id="A0ABD6BVS9"/>
<feature type="domain" description="CobQ/CobB/MinD/ParA nucleotide binding" evidence="2">
    <location>
        <begin position="6"/>
        <end position="202"/>
    </location>
</feature>
<dbReference type="InterPro" id="IPR002586">
    <property type="entry name" value="CobQ/CobB/MinD/ParA_Nub-bd_dom"/>
</dbReference>
<dbReference type="RefSeq" id="WP_267644976.1">
    <property type="nucleotide sequence ID" value="NZ_JANHGR010000001.1"/>
</dbReference>
<dbReference type="Pfam" id="PF01656">
    <property type="entry name" value="CbiA"/>
    <property type="match status" value="1"/>
</dbReference>
<dbReference type="Proteomes" id="UP001597139">
    <property type="component" value="Unassembled WGS sequence"/>
</dbReference>
<evidence type="ECO:0000313" key="3">
    <source>
        <dbReference type="EMBL" id="MFD1568871.1"/>
    </source>
</evidence>
<sequence>MARVCAVASSKGGVGKTTTTANLAATLAAGGYDVAVVDGDIGMANLGDQLGVEASDATLHDVLAAGASVEEASYEGPHGMTVVPGGSDLESFSEADISRMGRVVGSFADRDFVFVDTGAGLSHETALPLGLSDEVLLVSTADRDALGNTEKTRRLAERLGADVAGVVLTRVTPGDAPGDAAPLSAPVLGSVPEDAALHAASDGSVPVTDYDADAPAAAAFRSIAGSLADGPVEAPGDDAEFAADAGESIEGSVARTETAGVAAEEVPDQPSESPASEEPRTQNRREGATRGTPQGQQAATQQAGADAAVEGQDAATGRQDAPAGSWEDSPAWAEQPAEDLQQAGGDIPSAEGGVDVTDDAAFEDAPQAAPLAEETEAESSTERKGFISRLFS</sequence>
<protein>
    <submittedName>
        <fullName evidence="3">P-loop NTPase</fullName>
    </submittedName>
</protein>
<accession>A0ABD6BVS9</accession>
<dbReference type="SUPFAM" id="SSF52540">
    <property type="entry name" value="P-loop containing nucleoside triphosphate hydrolases"/>
    <property type="match status" value="1"/>
</dbReference>
<feature type="region of interest" description="Disordered" evidence="1">
    <location>
        <begin position="252"/>
        <end position="392"/>
    </location>
</feature>
<dbReference type="InterPro" id="IPR027417">
    <property type="entry name" value="P-loop_NTPase"/>
</dbReference>
<feature type="compositionally biased region" description="Basic and acidic residues" evidence="1">
    <location>
        <begin position="277"/>
        <end position="288"/>
    </location>
</feature>